<evidence type="ECO:0000313" key="2">
    <source>
        <dbReference type="Proteomes" id="UP001221686"/>
    </source>
</evidence>
<dbReference type="SUPFAM" id="SSF51905">
    <property type="entry name" value="FAD/NAD(P)-binding domain"/>
    <property type="match status" value="1"/>
</dbReference>
<dbReference type="InterPro" id="IPR036188">
    <property type="entry name" value="FAD/NAD-bd_sf"/>
</dbReference>
<dbReference type="Proteomes" id="UP001221686">
    <property type="component" value="Unassembled WGS sequence"/>
</dbReference>
<dbReference type="InterPro" id="IPR006905">
    <property type="entry name" value="Flavin_halogenase"/>
</dbReference>
<dbReference type="RefSeq" id="WP_272084259.1">
    <property type="nucleotide sequence ID" value="NZ_JAQNDL010000001.1"/>
</dbReference>
<dbReference type="PANTHER" id="PTHR43747:SF1">
    <property type="entry name" value="SLR1998 PROTEIN"/>
    <property type="match status" value="1"/>
</dbReference>
<keyword evidence="2" id="KW-1185">Reference proteome</keyword>
<organism evidence="1 2">
    <name type="scientific">Nannocystis bainbridge</name>
    <dbReference type="NCBI Taxonomy" id="2995303"/>
    <lineage>
        <taxon>Bacteria</taxon>
        <taxon>Pseudomonadati</taxon>
        <taxon>Myxococcota</taxon>
        <taxon>Polyangia</taxon>
        <taxon>Nannocystales</taxon>
        <taxon>Nannocystaceae</taxon>
        <taxon>Nannocystis</taxon>
    </lineage>
</organism>
<dbReference type="InterPro" id="IPR050816">
    <property type="entry name" value="Flavin-dep_Halogenase_NPB"/>
</dbReference>
<protein>
    <submittedName>
        <fullName evidence="1">Tryptophan 7-halogenase</fullName>
    </submittedName>
</protein>
<dbReference type="Pfam" id="PF04820">
    <property type="entry name" value="Trp_halogenase"/>
    <property type="match status" value="1"/>
</dbReference>
<gene>
    <name evidence="1" type="ORF">POL25_02950</name>
</gene>
<evidence type="ECO:0000313" key="1">
    <source>
        <dbReference type="EMBL" id="MDC0715834.1"/>
    </source>
</evidence>
<dbReference type="Gene3D" id="3.50.50.60">
    <property type="entry name" value="FAD/NAD(P)-binding domain"/>
    <property type="match status" value="1"/>
</dbReference>
<dbReference type="PANTHER" id="PTHR43747">
    <property type="entry name" value="FAD-BINDING PROTEIN"/>
    <property type="match status" value="1"/>
</dbReference>
<name>A0ABT5DQG0_9BACT</name>
<comment type="caution">
    <text evidence="1">The sequence shown here is derived from an EMBL/GenBank/DDBJ whole genome shotgun (WGS) entry which is preliminary data.</text>
</comment>
<accession>A0ABT5DQG0</accession>
<dbReference type="EMBL" id="JAQNDL010000001">
    <property type="protein sequence ID" value="MDC0715834.1"/>
    <property type="molecule type" value="Genomic_DNA"/>
</dbReference>
<reference evidence="1 2" key="1">
    <citation type="submission" date="2022-11" db="EMBL/GenBank/DDBJ databases">
        <title>Minimal conservation of predation-associated metabolite biosynthetic gene clusters underscores biosynthetic potential of Myxococcota including descriptions for ten novel species: Archangium lansinium sp. nov., Myxococcus landrumus sp. nov., Nannocystis bai.</title>
        <authorList>
            <person name="Ahearne A."/>
            <person name="Stevens C."/>
            <person name="Dowd S."/>
        </authorList>
    </citation>
    <scope>NUCLEOTIDE SEQUENCE [LARGE SCALE GENOMIC DNA]</scope>
    <source>
        <strain evidence="1 2">BB15-2</strain>
    </source>
</reference>
<proteinExistence type="predicted"/>
<sequence>MIGGGGLAGQALARQLRREVPEATVAVVERQRRPLPVAAHKVGESSVELSSHYFSVILGLDEYLRAKHYLKNGLRFYPGGGHTHALEDRTEIGPPERATVPSFQLDRGRLEQDLRDMNEEAGVTLIEGCVVRDVTLAEDDGDHLVHVEAHGGGEPRTLRAGWFVDATGRRGLLRAKLGLTRPSGHLANAAWWRVAGRVDVADLVPASATTWHGRDPEHIRWYSTVHFMGPGYWLWYIPLAPGDDGQAHTSIGIVVHDELHPFDTIRTRERSLAWVEKHEPLCFAQIKDLPMVDFLTLKHYSHATERMYSPQRWSLIGDAGAFTDPFYSPGSDFIALAASFTVEIVKARLRGGDFAEAAERFNRLYLLFFDTTCELYRKAAPVYGSPRVLPAKVYWDDFVYWSFVCQYFFRGLYKLPGDQQARFEQLGLEFAALQFRAQKLLSEWARRADNTPRPVSVDLPVIPSMLATLYLDLVRDMSPDEVFAYMQDKLVQAGEILGELALRALADLAPGARDELTRAVDLPSWPRRPPADRIANEAEVGGKRRRALLPVIRDMERTLGRLTGDHDAATLEALVAHAFAPPAQAAG</sequence>